<dbReference type="EMBL" id="ML739054">
    <property type="protein sequence ID" value="KAE8355345.1"/>
    <property type="molecule type" value="Genomic_DNA"/>
</dbReference>
<protein>
    <submittedName>
        <fullName evidence="2">Uncharacterized protein</fullName>
    </submittedName>
</protein>
<reference evidence="3" key="1">
    <citation type="submission" date="2019-04" db="EMBL/GenBank/DDBJ databases">
        <title>Friends and foes A comparative genomics studyof 23 Aspergillus species from section Flavi.</title>
        <authorList>
            <consortium name="DOE Joint Genome Institute"/>
            <person name="Kjaerbolling I."/>
            <person name="Vesth T."/>
            <person name="Frisvad J.C."/>
            <person name="Nybo J.L."/>
            <person name="Theobald S."/>
            <person name="Kildgaard S."/>
            <person name="Isbrandt T."/>
            <person name="Kuo A."/>
            <person name="Sato A."/>
            <person name="Lyhne E.K."/>
            <person name="Kogle M.E."/>
            <person name="Wiebenga A."/>
            <person name="Kun R.S."/>
            <person name="Lubbers R.J."/>
            <person name="Makela M.R."/>
            <person name="Barry K."/>
            <person name="Chovatia M."/>
            <person name="Clum A."/>
            <person name="Daum C."/>
            <person name="Haridas S."/>
            <person name="He G."/>
            <person name="LaButti K."/>
            <person name="Lipzen A."/>
            <person name="Mondo S."/>
            <person name="Riley R."/>
            <person name="Salamov A."/>
            <person name="Simmons B.A."/>
            <person name="Magnuson J.K."/>
            <person name="Henrissat B."/>
            <person name="Mortensen U.H."/>
            <person name="Larsen T.O."/>
            <person name="Devries R.P."/>
            <person name="Grigoriev I.V."/>
            <person name="Machida M."/>
            <person name="Baker S.E."/>
            <person name="Andersen M.R."/>
        </authorList>
    </citation>
    <scope>NUCLEOTIDE SEQUENCE [LARGE SCALE GENOMIC DNA]</scope>
    <source>
        <strain evidence="3">CBS 553.77</strain>
    </source>
</reference>
<evidence type="ECO:0000256" key="1">
    <source>
        <dbReference type="SAM" id="Phobius"/>
    </source>
</evidence>
<evidence type="ECO:0000313" key="3">
    <source>
        <dbReference type="Proteomes" id="UP000327118"/>
    </source>
</evidence>
<dbReference type="Proteomes" id="UP000327118">
    <property type="component" value="Unassembled WGS sequence"/>
</dbReference>
<keyword evidence="1" id="KW-0472">Membrane</keyword>
<accession>A0A5N6ZCL1</accession>
<dbReference type="PANTHER" id="PTHR35394">
    <property type="entry name" value="DUF3176 DOMAIN-CONTAINING PROTEIN"/>
    <property type="match status" value="1"/>
</dbReference>
<dbReference type="AlphaFoldDB" id="A0A5N6ZCL1"/>
<sequence length="120" mass="13451">MMAGNSLNGNLTLPSTRYCVHLLGNTTATGQSQKMETQLQVRWGWMAFPAPPVALAAVFLGITPFQTRRTRSDAWKLSPMPLVYLDLDQPAQARTLRSRRPDSCGERGWGCEHEIPEAWH</sequence>
<organism evidence="2 3">
    <name type="scientific">Aspergillus coremiiformis</name>
    <dbReference type="NCBI Taxonomy" id="138285"/>
    <lineage>
        <taxon>Eukaryota</taxon>
        <taxon>Fungi</taxon>
        <taxon>Dikarya</taxon>
        <taxon>Ascomycota</taxon>
        <taxon>Pezizomycotina</taxon>
        <taxon>Eurotiomycetes</taxon>
        <taxon>Eurotiomycetidae</taxon>
        <taxon>Eurotiales</taxon>
        <taxon>Aspergillaceae</taxon>
        <taxon>Aspergillus</taxon>
        <taxon>Aspergillus subgen. Circumdati</taxon>
    </lineage>
</organism>
<evidence type="ECO:0000313" key="2">
    <source>
        <dbReference type="EMBL" id="KAE8355345.1"/>
    </source>
</evidence>
<gene>
    <name evidence="2" type="ORF">BDV28DRAFT_129155</name>
</gene>
<keyword evidence="1" id="KW-0812">Transmembrane</keyword>
<feature type="transmembrane region" description="Helical" evidence="1">
    <location>
        <begin position="43"/>
        <end position="62"/>
    </location>
</feature>
<proteinExistence type="predicted"/>
<keyword evidence="1" id="KW-1133">Transmembrane helix</keyword>
<dbReference type="PANTHER" id="PTHR35394:SF5">
    <property type="entry name" value="DUF3176 DOMAIN-CONTAINING PROTEIN"/>
    <property type="match status" value="1"/>
</dbReference>
<name>A0A5N6ZCL1_9EURO</name>
<keyword evidence="3" id="KW-1185">Reference proteome</keyword>